<evidence type="ECO:0000256" key="1">
    <source>
        <dbReference type="SAM" id="Phobius"/>
    </source>
</evidence>
<keyword evidence="1" id="KW-0812">Transmembrane</keyword>
<evidence type="ECO:0008006" key="4">
    <source>
        <dbReference type="Google" id="ProtNLM"/>
    </source>
</evidence>
<evidence type="ECO:0000313" key="2">
    <source>
        <dbReference type="EMBL" id="OLU46462.1"/>
    </source>
</evidence>
<evidence type="ECO:0000313" key="3">
    <source>
        <dbReference type="Proteomes" id="UP000186705"/>
    </source>
</evidence>
<gene>
    <name evidence="2" type="ORF">BO225_06010</name>
</gene>
<comment type="caution">
    <text evidence="2">The sequence shown here is derived from an EMBL/GenBank/DDBJ whole genome shotgun (WGS) entry which is preliminary data.</text>
</comment>
<sequence length="69" mass="7441">MEGLLVILVYSAIAFYVGNKFMVGRIPALEGPGTGKLIARSAIGFAVGYVATCLIILKWLMTAIIRLVR</sequence>
<dbReference type="STRING" id="1862672.BO225_06010"/>
<feature type="transmembrane region" description="Helical" evidence="1">
    <location>
        <begin position="38"/>
        <end position="60"/>
    </location>
</feature>
<dbReference type="AlphaFoldDB" id="A0A1U7NML2"/>
<name>A0A1U7NML2_9FIRM</name>
<accession>A0A1U7NML2</accession>
<dbReference type="Proteomes" id="UP000186705">
    <property type="component" value="Unassembled WGS sequence"/>
</dbReference>
<keyword evidence="3" id="KW-1185">Reference proteome</keyword>
<reference evidence="2 3" key="1">
    <citation type="submission" date="2016-11" db="EMBL/GenBank/DDBJ databases">
        <title>Description of two novel members of the family Erysipelotrichaceae: Ileibacterium lipovorans gen. nov., sp. nov. and Dubosiella newyorkensis, gen. nov., sp. nov.</title>
        <authorList>
            <person name="Cox L.M."/>
            <person name="Sohn J."/>
            <person name="Tyrrell K.L."/>
            <person name="Citron D.M."/>
            <person name="Lawson P.A."/>
            <person name="Patel N.B."/>
            <person name="Iizumi T."/>
            <person name="Perez-Perez G.I."/>
            <person name="Goldstein E.J."/>
            <person name="Blaser M.J."/>
        </authorList>
    </citation>
    <scope>NUCLEOTIDE SEQUENCE [LARGE SCALE GENOMIC DNA]</scope>
    <source>
        <strain evidence="2 3">NYU-BL-A4</strain>
    </source>
</reference>
<keyword evidence="1" id="KW-0472">Membrane</keyword>
<organism evidence="2 3">
    <name type="scientific">Dubosiella newyorkensis</name>
    <dbReference type="NCBI Taxonomy" id="1862672"/>
    <lineage>
        <taxon>Bacteria</taxon>
        <taxon>Bacillati</taxon>
        <taxon>Bacillota</taxon>
        <taxon>Erysipelotrichia</taxon>
        <taxon>Erysipelotrichales</taxon>
        <taxon>Erysipelotrichaceae</taxon>
        <taxon>Dubosiella</taxon>
    </lineage>
</organism>
<keyword evidence="1" id="KW-1133">Transmembrane helix</keyword>
<dbReference type="EMBL" id="MPKA01000064">
    <property type="protein sequence ID" value="OLU46462.1"/>
    <property type="molecule type" value="Genomic_DNA"/>
</dbReference>
<protein>
    <recommendedName>
        <fullName evidence="4">DUF1146 domain-containing protein</fullName>
    </recommendedName>
</protein>
<proteinExistence type="predicted"/>